<sequence length="146" mass="16021">MTALTSTIEIARPPEEVFAYVTDPTRFPQWQGDVVRVEVEDGYHPAVGARFTTTRRIGATERTMTQEVTELRHPRRWAVAGVDGPIRPNASVTVEPLPGERSRVTFTLDFTGHGVGVALAPMVRRLAAKGAPPSYASLKRLLEGRA</sequence>
<dbReference type="EMBL" id="BLPF01000001">
    <property type="protein sequence ID" value="GFJ76212.1"/>
    <property type="molecule type" value="Genomic_DNA"/>
</dbReference>
<keyword evidence="2" id="KW-1185">Reference proteome</keyword>
<dbReference type="Pfam" id="PF10604">
    <property type="entry name" value="Polyketide_cyc2"/>
    <property type="match status" value="1"/>
</dbReference>
<dbReference type="AlphaFoldDB" id="A0A6V8JUE8"/>
<comment type="caution">
    <text evidence="1">The sequence shown here is derived from an EMBL/GenBank/DDBJ whole genome shotgun (WGS) entry which is preliminary data.</text>
</comment>
<protein>
    <recommendedName>
        <fullName evidence="3">Polyketide cyclase</fullName>
    </recommendedName>
</protein>
<dbReference type="Gene3D" id="3.30.530.20">
    <property type="match status" value="1"/>
</dbReference>
<dbReference type="SUPFAM" id="SSF55961">
    <property type="entry name" value="Bet v1-like"/>
    <property type="match status" value="1"/>
</dbReference>
<evidence type="ECO:0008006" key="3">
    <source>
        <dbReference type="Google" id="ProtNLM"/>
    </source>
</evidence>
<reference evidence="1 2" key="1">
    <citation type="submission" date="2020-03" db="EMBL/GenBank/DDBJ databases">
        <title>Whole genome shotgun sequence of Phytohabitans houttuyneae NBRC 108639.</title>
        <authorList>
            <person name="Komaki H."/>
            <person name="Tamura T."/>
        </authorList>
    </citation>
    <scope>NUCLEOTIDE SEQUENCE [LARGE SCALE GENOMIC DNA]</scope>
    <source>
        <strain evidence="1 2">NBRC 108639</strain>
    </source>
</reference>
<proteinExistence type="predicted"/>
<dbReference type="InterPro" id="IPR019587">
    <property type="entry name" value="Polyketide_cyclase/dehydratase"/>
</dbReference>
<dbReference type="RefSeq" id="WP_173052998.1">
    <property type="nucleotide sequence ID" value="NZ_BAABGO010000003.1"/>
</dbReference>
<dbReference type="InterPro" id="IPR023393">
    <property type="entry name" value="START-like_dom_sf"/>
</dbReference>
<gene>
    <name evidence="1" type="ORF">Phou_003920</name>
</gene>
<reference evidence="1 2" key="2">
    <citation type="submission" date="2020-03" db="EMBL/GenBank/DDBJ databases">
        <authorList>
            <person name="Ichikawa N."/>
            <person name="Kimura A."/>
            <person name="Kitahashi Y."/>
            <person name="Uohara A."/>
        </authorList>
    </citation>
    <scope>NUCLEOTIDE SEQUENCE [LARGE SCALE GENOMIC DNA]</scope>
    <source>
        <strain evidence="1 2">NBRC 108639</strain>
    </source>
</reference>
<evidence type="ECO:0000313" key="1">
    <source>
        <dbReference type="EMBL" id="GFJ76212.1"/>
    </source>
</evidence>
<organism evidence="1 2">
    <name type="scientific">Phytohabitans houttuyneae</name>
    <dbReference type="NCBI Taxonomy" id="1076126"/>
    <lineage>
        <taxon>Bacteria</taxon>
        <taxon>Bacillati</taxon>
        <taxon>Actinomycetota</taxon>
        <taxon>Actinomycetes</taxon>
        <taxon>Micromonosporales</taxon>
        <taxon>Micromonosporaceae</taxon>
    </lineage>
</organism>
<dbReference type="Proteomes" id="UP000482800">
    <property type="component" value="Unassembled WGS sequence"/>
</dbReference>
<name>A0A6V8JUE8_9ACTN</name>
<evidence type="ECO:0000313" key="2">
    <source>
        <dbReference type="Proteomes" id="UP000482800"/>
    </source>
</evidence>
<accession>A0A6V8JUE8</accession>